<sequence>MPSQNLVDASFDELSIFRRKCLRLNDLRHAHKRAQEMAAVMMLRDSHIYREYASAAR</sequence>
<accession>A0A9X4BW36</accession>
<reference evidence="1" key="1">
    <citation type="journal article" date="2022" name="Phytopathology">
        <title>Whole genome sequencing-based tracing of a 2022 introduction and outbreak of Xanthomonas hortorum pv. pelargonii.</title>
        <authorList>
            <person name="Iruegas Bocardo F."/>
            <person name="Weisberg A.J."/>
            <person name="Riutta E.R."/>
            <person name="Kilday K.B."/>
            <person name="Bonkowski J.C."/>
            <person name="Creswell T.C."/>
            <person name="Daughtrey M."/>
            <person name="Rane K.K."/>
            <person name="Grunwald N.J."/>
            <person name="Chang J.H."/>
            <person name="Putnam M."/>
        </authorList>
    </citation>
    <scope>NUCLEOTIDE SEQUENCE</scope>
    <source>
        <strain evidence="1">22-338</strain>
    </source>
</reference>
<reference evidence="1" key="2">
    <citation type="submission" date="2022-08" db="EMBL/GenBank/DDBJ databases">
        <authorList>
            <person name="Iruegas-Bocardo F."/>
            <person name="Weisberg A.J."/>
            <person name="Riutta E.R."/>
            <person name="Kilday K."/>
            <person name="Bonkowski J.C."/>
            <person name="Creswell T."/>
            <person name="Daughtrey M.L."/>
            <person name="Rane K."/>
            <person name="Grunwald N.J."/>
            <person name="Chang J.H."/>
            <person name="Putnam M.L."/>
        </authorList>
    </citation>
    <scope>NUCLEOTIDE SEQUENCE</scope>
    <source>
        <strain evidence="1">22-338</strain>
    </source>
</reference>
<dbReference type="RefSeq" id="WP_159087168.1">
    <property type="nucleotide sequence ID" value="NZ_CP168173.1"/>
</dbReference>
<dbReference type="Proteomes" id="UP001140230">
    <property type="component" value="Unassembled WGS sequence"/>
</dbReference>
<organism evidence="1 2">
    <name type="scientific">Xanthomonas hortorum pv. hederae</name>
    <dbReference type="NCBI Taxonomy" id="453603"/>
    <lineage>
        <taxon>Bacteria</taxon>
        <taxon>Pseudomonadati</taxon>
        <taxon>Pseudomonadota</taxon>
        <taxon>Gammaproteobacteria</taxon>
        <taxon>Lysobacterales</taxon>
        <taxon>Lysobacteraceae</taxon>
        <taxon>Xanthomonas</taxon>
    </lineage>
</organism>
<name>A0A9X4BW36_9XANT</name>
<dbReference type="AlphaFoldDB" id="A0A9X4BW36"/>
<protein>
    <submittedName>
        <fullName evidence="1">Uncharacterized protein</fullName>
    </submittedName>
</protein>
<evidence type="ECO:0000313" key="2">
    <source>
        <dbReference type="Proteomes" id="UP001140230"/>
    </source>
</evidence>
<proteinExistence type="predicted"/>
<gene>
    <name evidence="1" type="ORF">NY667_22755</name>
</gene>
<comment type="caution">
    <text evidence="1">The sequence shown here is derived from an EMBL/GenBank/DDBJ whole genome shotgun (WGS) entry which is preliminary data.</text>
</comment>
<evidence type="ECO:0000313" key="1">
    <source>
        <dbReference type="EMBL" id="MDC8640538.1"/>
    </source>
</evidence>
<dbReference type="EMBL" id="JANWTP010000135">
    <property type="protein sequence ID" value="MDC8640538.1"/>
    <property type="molecule type" value="Genomic_DNA"/>
</dbReference>